<feature type="transmembrane region" description="Helical" evidence="1">
    <location>
        <begin position="267"/>
        <end position="298"/>
    </location>
</feature>
<feature type="transmembrane region" description="Helical" evidence="1">
    <location>
        <begin position="72"/>
        <end position="90"/>
    </location>
</feature>
<keyword evidence="1" id="KW-0472">Membrane</keyword>
<dbReference type="InterPro" id="IPR025513">
    <property type="entry name" value="DUF4401"/>
</dbReference>
<feature type="transmembrane region" description="Helical" evidence="1">
    <location>
        <begin position="43"/>
        <end position="66"/>
    </location>
</feature>
<feature type="transmembrane region" description="Helical" evidence="1">
    <location>
        <begin position="328"/>
        <end position="347"/>
    </location>
</feature>
<evidence type="ECO:0000256" key="1">
    <source>
        <dbReference type="SAM" id="Phobius"/>
    </source>
</evidence>
<keyword evidence="4" id="KW-1185">Reference proteome</keyword>
<organism evidence="3 4">
    <name type="scientific">Lutibacter agarilyticus</name>
    <dbReference type="NCBI Taxonomy" id="1109740"/>
    <lineage>
        <taxon>Bacteria</taxon>
        <taxon>Pseudomonadati</taxon>
        <taxon>Bacteroidota</taxon>
        <taxon>Flavobacteriia</taxon>
        <taxon>Flavobacteriales</taxon>
        <taxon>Flavobacteriaceae</taxon>
        <taxon>Lutibacter</taxon>
    </lineage>
</organism>
<feature type="transmembrane region" description="Helical" evidence="1">
    <location>
        <begin position="97"/>
        <end position="121"/>
    </location>
</feature>
<protein>
    <recommendedName>
        <fullName evidence="2">DUF4401 domain-containing protein</fullName>
    </recommendedName>
</protein>
<sequence>MNRGLNIKEIIQSVQSSEGENFQYNETAILAEYQKKEANTSSLAIKILSIFGGFFATQTFLGFLALMRLFESEVAILTTGIIFIIAAIWLNKTHDKLIFDTLSISTYVTGFVLLGIGLSGLNVEENPLIFIILVVSLLTILVNQTYMLSFIAVITMAGCLLAFIIFNKSYEFFHLYHISIAYTLAYLMLNEAKIITFNKELSKLYDPMRIGLIFSLLFGLIISVNRAVFEMPTSFIWLSSVLLLIGVMYLVSQIMKRMNITDKKQQIIIYILSVLVLSSTIFAPSILGAILIMLLSFFVNYKTGLVIGITALAYFVSQYYYDLNLTLLVKSIILFSSGILFIVFFLFTHKKHIANEKV</sequence>
<evidence type="ECO:0000259" key="2">
    <source>
        <dbReference type="Pfam" id="PF14351"/>
    </source>
</evidence>
<dbReference type="RefSeq" id="WP_089380634.1">
    <property type="nucleotide sequence ID" value="NZ_FZNT01000002.1"/>
</dbReference>
<feature type="transmembrane region" description="Helical" evidence="1">
    <location>
        <begin position="127"/>
        <end position="143"/>
    </location>
</feature>
<reference evidence="3 4" key="1">
    <citation type="submission" date="2017-06" db="EMBL/GenBank/DDBJ databases">
        <authorList>
            <person name="Kim H.J."/>
            <person name="Triplett B.A."/>
        </authorList>
    </citation>
    <scope>NUCLEOTIDE SEQUENCE [LARGE SCALE GENOMIC DNA]</scope>
    <source>
        <strain evidence="3 4">DSM 29150</strain>
    </source>
</reference>
<evidence type="ECO:0000313" key="4">
    <source>
        <dbReference type="Proteomes" id="UP000198384"/>
    </source>
</evidence>
<accession>A0A238W6B0</accession>
<dbReference type="Pfam" id="PF14351">
    <property type="entry name" value="DUF4401"/>
    <property type="match status" value="1"/>
</dbReference>
<keyword evidence="1" id="KW-1133">Transmembrane helix</keyword>
<feature type="transmembrane region" description="Helical" evidence="1">
    <location>
        <begin position="235"/>
        <end position="255"/>
    </location>
</feature>
<feature type="domain" description="DUF4401" evidence="2">
    <location>
        <begin position="43"/>
        <end position="347"/>
    </location>
</feature>
<feature type="transmembrane region" description="Helical" evidence="1">
    <location>
        <begin position="210"/>
        <end position="229"/>
    </location>
</feature>
<feature type="transmembrane region" description="Helical" evidence="1">
    <location>
        <begin position="172"/>
        <end position="189"/>
    </location>
</feature>
<feature type="transmembrane region" description="Helical" evidence="1">
    <location>
        <begin position="148"/>
        <end position="166"/>
    </location>
</feature>
<name>A0A238W6B0_9FLAO</name>
<dbReference type="AlphaFoldDB" id="A0A238W6B0"/>
<dbReference type="Proteomes" id="UP000198384">
    <property type="component" value="Unassembled WGS sequence"/>
</dbReference>
<dbReference type="EMBL" id="FZNT01000002">
    <property type="protein sequence ID" value="SNR41957.1"/>
    <property type="molecule type" value="Genomic_DNA"/>
</dbReference>
<dbReference type="OrthoDB" id="674818at2"/>
<gene>
    <name evidence="3" type="ORF">SAMN06265371_102460</name>
</gene>
<evidence type="ECO:0000313" key="3">
    <source>
        <dbReference type="EMBL" id="SNR41957.1"/>
    </source>
</evidence>
<keyword evidence="1" id="KW-0812">Transmembrane</keyword>
<proteinExistence type="predicted"/>
<feature type="transmembrane region" description="Helical" evidence="1">
    <location>
        <begin position="304"/>
        <end position="321"/>
    </location>
</feature>